<dbReference type="PROSITE" id="PS51833">
    <property type="entry name" value="HDOD"/>
    <property type="match status" value="1"/>
</dbReference>
<dbReference type="PANTHER" id="PTHR33525">
    <property type="match status" value="1"/>
</dbReference>
<name>A0A556QR41_9BACT</name>
<dbReference type="PANTHER" id="PTHR33525:SF4">
    <property type="entry name" value="CYCLIC DI-GMP PHOSPHODIESTERASE CDGJ"/>
    <property type="match status" value="1"/>
</dbReference>
<dbReference type="AlphaFoldDB" id="A0A556QR41"/>
<keyword evidence="3" id="KW-1185">Reference proteome</keyword>
<proteinExistence type="predicted"/>
<dbReference type="InterPro" id="IPR052340">
    <property type="entry name" value="RNase_Y/CdgJ"/>
</dbReference>
<accession>A0A556QR41</accession>
<protein>
    <submittedName>
        <fullName evidence="2">HDOD domain-containing protein</fullName>
    </submittedName>
</protein>
<dbReference type="Gene3D" id="1.10.3210.10">
    <property type="entry name" value="Hypothetical protein af1432"/>
    <property type="match status" value="1"/>
</dbReference>
<dbReference type="Pfam" id="PF08668">
    <property type="entry name" value="HDOD"/>
    <property type="match status" value="1"/>
</dbReference>
<evidence type="ECO:0000259" key="1">
    <source>
        <dbReference type="PROSITE" id="PS51833"/>
    </source>
</evidence>
<evidence type="ECO:0000313" key="3">
    <source>
        <dbReference type="Proteomes" id="UP000315648"/>
    </source>
</evidence>
<sequence length="281" mass="30138">MTTATPPVPDLSMLVQLADSMSVSAQVLARMNQLMLSPMSTLVDIAQVLRTDPSLAARVVRIANSAFFATKTRASSLEEALQRVGLREVYRIVGTAALGRLTPVNLRAYGISGDTFLKAALFSATSSQLLAVRAGMDGSSAYLAGLMRPLGVLVLNHYGETHFNHVDELACDAAPSLESWERDHFGFNHSEVSAQIIDHWGFSEHLVHSVGAYSRRDDADPLSIVLHAAGALAVSSHATLHPRDHDIGLERNWLAKVGIPSSALPEISLKALRAARSIGAN</sequence>
<comment type="caution">
    <text evidence="2">The sequence shown here is derived from an EMBL/GenBank/DDBJ whole genome shotgun (WGS) entry which is preliminary data.</text>
</comment>
<organism evidence="2 3">
    <name type="scientific">Rariglobus hedericola</name>
    <dbReference type="NCBI Taxonomy" id="2597822"/>
    <lineage>
        <taxon>Bacteria</taxon>
        <taxon>Pseudomonadati</taxon>
        <taxon>Verrucomicrobiota</taxon>
        <taxon>Opitutia</taxon>
        <taxon>Opitutales</taxon>
        <taxon>Opitutaceae</taxon>
        <taxon>Rariglobus</taxon>
    </lineage>
</organism>
<gene>
    <name evidence="2" type="ORF">FPL22_07395</name>
</gene>
<dbReference type="Proteomes" id="UP000315648">
    <property type="component" value="Unassembled WGS sequence"/>
</dbReference>
<dbReference type="OrthoDB" id="194781at2"/>
<dbReference type="RefSeq" id="WP_144229451.1">
    <property type="nucleotide sequence ID" value="NZ_CBCRVV010000005.1"/>
</dbReference>
<evidence type="ECO:0000313" key="2">
    <source>
        <dbReference type="EMBL" id="TSJ79108.1"/>
    </source>
</evidence>
<dbReference type="EMBL" id="VMBG01000001">
    <property type="protein sequence ID" value="TSJ79108.1"/>
    <property type="molecule type" value="Genomic_DNA"/>
</dbReference>
<dbReference type="InterPro" id="IPR013976">
    <property type="entry name" value="HDOD"/>
</dbReference>
<dbReference type="SUPFAM" id="SSF109604">
    <property type="entry name" value="HD-domain/PDEase-like"/>
    <property type="match status" value="1"/>
</dbReference>
<reference evidence="2 3" key="1">
    <citation type="submission" date="2019-07" db="EMBL/GenBank/DDBJ databases">
        <title>Description of 53C-WASEF.</title>
        <authorList>
            <person name="Pitt A."/>
            <person name="Hahn M.W."/>
        </authorList>
    </citation>
    <scope>NUCLEOTIDE SEQUENCE [LARGE SCALE GENOMIC DNA]</scope>
    <source>
        <strain evidence="2 3">53C-WASEF</strain>
    </source>
</reference>
<feature type="domain" description="HDOD" evidence="1">
    <location>
        <begin position="21"/>
        <end position="216"/>
    </location>
</feature>